<dbReference type="Pfam" id="PF08958">
    <property type="entry name" value="DUF1871"/>
    <property type="match status" value="1"/>
</dbReference>
<gene>
    <name evidence="1" type="ORF">CU635_10050</name>
    <name evidence="2" type="ORF">CVD25_11145</name>
</gene>
<name>A0A2N5GLT5_9BACI</name>
<comment type="caution">
    <text evidence="1">The sequence shown here is derived from an EMBL/GenBank/DDBJ whole genome shotgun (WGS) entry which is preliminary data.</text>
</comment>
<dbReference type="OrthoDB" id="2353632at2"/>
<reference evidence="1 3" key="1">
    <citation type="submission" date="2017-11" db="EMBL/GenBank/DDBJ databases">
        <title>Comparitive Functional Genomics of Dry Heat Resistant strains isolated from the Viking Spacecraft.</title>
        <authorList>
            <person name="Seuylemezian A."/>
            <person name="Cooper K."/>
            <person name="Vaishampayan P."/>
        </authorList>
    </citation>
    <scope>NUCLEOTIDE SEQUENCE [LARGE SCALE GENOMIC DNA]</scope>
    <source>
        <strain evidence="1 3">M4.6</strain>
    </source>
</reference>
<organism evidence="1 3">
    <name type="scientific">Bacillus canaveralius</name>
    <dbReference type="NCBI Taxonomy" id="1403243"/>
    <lineage>
        <taxon>Bacteria</taxon>
        <taxon>Bacillati</taxon>
        <taxon>Bacillota</taxon>
        <taxon>Bacilli</taxon>
        <taxon>Bacillales</taxon>
        <taxon>Bacillaceae</taxon>
        <taxon>Bacillus</taxon>
    </lineage>
</organism>
<dbReference type="EMBL" id="PGVD01000028">
    <property type="protein sequence ID" value="PLR97176.1"/>
    <property type="molecule type" value="Genomic_DNA"/>
</dbReference>
<dbReference type="AlphaFoldDB" id="A0A2N5GLT5"/>
<evidence type="ECO:0000313" key="4">
    <source>
        <dbReference type="Proteomes" id="UP000235114"/>
    </source>
</evidence>
<proteinExistence type="predicted"/>
<evidence type="ECO:0000313" key="1">
    <source>
        <dbReference type="EMBL" id="PLR82819.1"/>
    </source>
</evidence>
<dbReference type="Gene3D" id="1.10.340.20">
    <property type="entry name" value="Apc36109-like domain"/>
    <property type="match status" value="1"/>
</dbReference>
<evidence type="ECO:0000313" key="2">
    <source>
        <dbReference type="EMBL" id="PLR97176.1"/>
    </source>
</evidence>
<dbReference type="SUPFAM" id="SSF116922">
    <property type="entry name" value="YugE-like"/>
    <property type="match status" value="1"/>
</dbReference>
<dbReference type="InterPro" id="IPR015053">
    <property type="entry name" value="DUF1871"/>
</dbReference>
<evidence type="ECO:0000313" key="3">
    <source>
        <dbReference type="Proteomes" id="UP000234951"/>
    </source>
</evidence>
<sequence length="86" mass="9684">MQTQQINLRLVDVLNSWDPFHCGEGGYDTEIADVVQAVHDEDDANKLARKIQSIYEFSFEQIIQLDDCRKIAVALLEIKGQGSCSV</sequence>
<dbReference type="RefSeq" id="WP_101577235.1">
    <property type="nucleotide sequence ID" value="NZ_PGVA01000024.1"/>
</dbReference>
<dbReference type="Proteomes" id="UP000234951">
    <property type="component" value="Unassembled WGS sequence"/>
</dbReference>
<accession>A0A2N5GLT5</accession>
<dbReference type="Proteomes" id="UP000235114">
    <property type="component" value="Unassembled WGS sequence"/>
</dbReference>
<keyword evidence="4" id="KW-1185">Reference proteome</keyword>
<reference evidence="2 4" key="2">
    <citation type="submission" date="2017-12" db="EMBL/GenBank/DDBJ databases">
        <title>Comparative Functional Genomics of Dry Heat Resistant strains isolated from the Viking Spacecraft.</title>
        <authorList>
            <person name="Seuylemezian A."/>
            <person name="Cooper K."/>
            <person name="Vaishampayan P."/>
        </authorList>
    </citation>
    <scope>NUCLEOTIDE SEQUENCE [LARGE SCALE GENOMIC DNA]</scope>
    <source>
        <strain evidence="2 4">ATCC 29669</strain>
    </source>
</reference>
<dbReference type="EMBL" id="PGVA01000024">
    <property type="protein sequence ID" value="PLR82819.1"/>
    <property type="molecule type" value="Genomic_DNA"/>
</dbReference>
<dbReference type="InterPro" id="IPR023162">
    <property type="entry name" value="Apc36109-like_dom_sf"/>
</dbReference>
<protein>
    <submittedName>
        <fullName evidence="1">DUF1871 domain-containing protein</fullName>
    </submittedName>
</protein>